<protein>
    <submittedName>
        <fullName evidence="1">Uncharacterized protein</fullName>
    </submittedName>
</protein>
<dbReference type="EMBL" id="AB767244">
    <property type="protein sequence ID" value="BAM68885.1"/>
    <property type="molecule type" value="Genomic_DNA"/>
</dbReference>
<dbReference type="RefSeq" id="YP_007348977.1">
    <property type="nucleotide sequence ID" value="NC_020082.1"/>
</dbReference>
<accession>L0MZ48</accession>
<evidence type="ECO:0000313" key="2">
    <source>
        <dbReference type="Proteomes" id="UP000010365"/>
    </source>
</evidence>
<dbReference type="OrthoDB" id="33140at10239"/>
<dbReference type="KEGG" id="vg:14515994"/>
<proteinExistence type="predicted"/>
<dbReference type="GeneID" id="14515994"/>
<organism evidence="1 2">
    <name type="scientific">Edwardsiella phage MSW-3</name>
    <dbReference type="NCBI Taxonomy" id="1264700"/>
    <lineage>
        <taxon>Viruses</taxon>
        <taxon>Duplodnaviria</taxon>
        <taxon>Heunggongvirae</taxon>
        <taxon>Uroviricota</taxon>
        <taxon>Caudoviricetes</taxon>
        <taxon>Yokohamavirus</taxon>
        <taxon>Yokohamavirus MSW3</taxon>
    </lineage>
</organism>
<sequence>MMRSLILTLCVAVVPVTSVAATPSQIRCGELMQEATVTGDLCASYVQRFGKQAVKSQSCQDYNQYLIDMKRLPSCGRDDVDYHNVWLPFQYAVNAMRNTTVVAEGGE</sequence>
<dbReference type="Proteomes" id="UP000010365">
    <property type="component" value="Segment"/>
</dbReference>
<reference evidence="1 2" key="1">
    <citation type="journal article" date="2013" name="Genome Announc.">
        <title>Complete Genome Sequence of a Novel Myovirus Which Infects Atypical Strains of Edwardsiella tarda.</title>
        <authorList>
            <person name="Yasuike M."/>
            <person name="Sugaya E."/>
            <person name="Nakamura Y."/>
            <person name="Shigenobu Y."/>
            <person name="Kawato Y."/>
            <person name="Kai W."/>
            <person name="Nagai S."/>
            <person name="Fujiwara A."/>
            <person name="Sano M."/>
            <person name="Kobayashi T."/>
            <person name="Nakai T."/>
        </authorList>
    </citation>
    <scope>NUCLEOTIDE SEQUENCE [LARGE SCALE GENOMIC DNA]</scope>
</reference>
<keyword evidence="2" id="KW-1185">Reference proteome</keyword>
<name>L0MZ48_9CAUD</name>
<evidence type="ECO:0000313" key="1">
    <source>
        <dbReference type="EMBL" id="BAM68885.1"/>
    </source>
</evidence>